<protein>
    <recommendedName>
        <fullName evidence="3">Transposase</fullName>
    </recommendedName>
</protein>
<sequence length="59" mass="6638">AQTLKDPERLRRFRSFVNAPEQKDETITFTPERGQIRPATNKEKGGVLIASTIPVRSQG</sequence>
<keyword evidence="2" id="KW-1185">Reference proteome</keyword>
<comment type="caution">
    <text evidence="1">The sequence shown here is derived from an EMBL/GenBank/DDBJ whole genome shotgun (WGS) entry which is preliminary data.</text>
</comment>
<evidence type="ECO:0000313" key="2">
    <source>
        <dbReference type="Proteomes" id="UP001589536"/>
    </source>
</evidence>
<dbReference type="RefSeq" id="WP_376953197.1">
    <property type="nucleotide sequence ID" value="NZ_JBHMBH010000002.1"/>
</dbReference>
<reference evidence="1 2" key="1">
    <citation type="submission" date="2024-09" db="EMBL/GenBank/DDBJ databases">
        <authorList>
            <person name="Sun Q."/>
            <person name="Mori K."/>
        </authorList>
    </citation>
    <scope>NUCLEOTIDE SEQUENCE [LARGE SCALE GENOMIC DNA]</scope>
    <source>
        <strain evidence="1 2">JCM 13519</strain>
    </source>
</reference>
<feature type="non-terminal residue" evidence="1">
    <location>
        <position position="1"/>
    </location>
</feature>
<dbReference type="EMBL" id="JBHMBH010000002">
    <property type="protein sequence ID" value="MFB9712569.1"/>
    <property type="molecule type" value="Genomic_DNA"/>
</dbReference>
<proteinExistence type="predicted"/>
<gene>
    <name evidence="1" type="ORF">ACFFPI_00150</name>
</gene>
<name>A0ABV5UL69_9MICC</name>
<evidence type="ECO:0000313" key="1">
    <source>
        <dbReference type="EMBL" id="MFB9712569.1"/>
    </source>
</evidence>
<dbReference type="Proteomes" id="UP001589536">
    <property type="component" value="Unassembled WGS sequence"/>
</dbReference>
<accession>A0ABV5UL69</accession>
<organism evidence="1 2">
    <name type="scientific">Arthrobacter methylotrophus</name>
    <dbReference type="NCBI Taxonomy" id="121291"/>
    <lineage>
        <taxon>Bacteria</taxon>
        <taxon>Bacillati</taxon>
        <taxon>Actinomycetota</taxon>
        <taxon>Actinomycetes</taxon>
        <taxon>Micrococcales</taxon>
        <taxon>Micrococcaceae</taxon>
        <taxon>Arthrobacter</taxon>
    </lineage>
</organism>
<evidence type="ECO:0008006" key="3">
    <source>
        <dbReference type="Google" id="ProtNLM"/>
    </source>
</evidence>